<dbReference type="AlphaFoldDB" id="A0A976X4M2"/>
<dbReference type="FunFam" id="3.40.50.720:FF:000047">
    <property type="entry name" value="NADP-dependent L-serine/L-allo-threonine dehydrogenase"/>
    <property type="match status" value="1"/>
</dbReference>
<dbReference type="InterPro" id="IPR020904">
    <property type="entry name" value="Sc_DH/Rdtase_CS"/>
</dbReference>
<keyword evidence="3" id="KW-0614">Plasmid</keyword>
<dbReference type="Gene3D" id="3.40.50.720">
    <property type="entry name" value="NAD(P)-binding Rossmann-like Domain"/>
    <property type="match status" value="1"/>
</dbReference>
<dbReference type="SUPFAM" id="SSF51735">
    <property type="entry name" value="NAD(P)-binding Rossmann-fold domains"/>
    <property type="match status" value="1"/>
</dbReference>
<organism evidence="3 4">
    <name type="scientific">Nicoliella spurrieriana</name>
    <dbReference type="NCBI Taxonomy" id="2925830"/>
    <lineage>
        <taxon>Bacteria</taxon>
        <taxon>Bacillati</taxon>
        <taxon>Bacillota</taxon>
        <taxon>Bacilli</taxon>
        <taxon>Lactobacillales</taxon>
        <taxon>Lactobacillaceae</taxon>
        <taxon>Nicoliella</taxon>
    </lineage>
</organism>
<dbReference type="Pfam" id="PF00106">
    <property type="entry name" value="adh_short"/>
    <property type="match status" value="1"/>
</dbReference>
<evidence type="ECO:0000313" key="4">
    <source>
        <dbReference type="Proteomes" id="UP000831181"/>
    </source>
</evidence>
<dbReference type="EMBL" id="CP093360">
    <property type="protein sequence ID" value="UQS86068.1"/>
    <property type="molecule type" value="Genomic_DNA"/>
</dbReference>
<dbReference type="Proteomes" id="UP000831181">
    <property type="component" value="Plasmid p1unnamed"/>
</dbReference>
<keyword evidence="2" id="KW-0560">Oxidoreductase</keyword>
<dbReference type="KEGG" id="lbe:MOO44_00035"/>
<sequence length="247" mass="26424">MTLKDKVIVITGASSGMGAATTKLAVEQGAKLVIGARNSDKLDALKQATSHPENVVTKVTDVYKLDQVETLVKTAVAEFGKLDIIYNNAGIMPQDTIAKSDPKSWQQMVDTNIIGVLNGIKASLPSMHKQGYGLIMATDSVAGHVLYPGSATYNGTKFAVRAIMEGLRQEEHNNGIKTGIISPGAVNTNLFDSVGNHDIEANFRKMAEDPNMALSPEDVAKAAIFMMNQPQTVDVNEIIVRPTGQSI</sequence>
<dbReference type="PANTHER" id="PTHR43115">
    <property type="entry name" value="DEHYDROGENASE/REDUCTASE SDR FAMILY MEMBER 11"/>
    <property type="match status" value="1"/>
</dbReference>
<geneLocation type="plasmid" evidence="3 4">
    <name>p1unnamed</name>
</geneLocation>
<accession>A0A976X4M2</accession>
<proteinExistence type="inferred from homology"/>
<evidence type="ECO:0000256" key="2">
    <source>
        <dbReference type="ARBA" id="ARBA00023002"/>
    </source>
</evidence>
<keyword evidence="4" id="KW-1185">Reference proteome</keyword>
<gene>
    <name evidence="3" type="ORF">MOO44_00035</name>
</gene>
<evidence type="ECO:0000256" key="1">
    <source>
        <dbReference type="ARBA" id="ARBA00006484"/>
    </source>
</evidence>
<dbReference type="RefSeq" id="WP_260115875.1">
    <property type="nucleotide sequence ID" value="NZ_CP093360.1"/>
</dbReference>
<protein>
    <submittedName>
        <fullName evidence="3">SDR family oxidoreductase</fullName>
    </submittedName>
</protein>
<reference evidence="3" key="1">
    <citation type="journal article" date="2022" name="Int. J. Syst. Evol. Microbiol.">
        <title>Apilactobacillus apisilvae sp. nov., Nicolia spurrieriana gen. nov. sp. nov., Bombilactobacillus folatiphilus sp. nov. and Bombilactobacillus thymidiniphilus sp. nov., four new lactic acid bacterial isolates from stingless bees Tetragonula carbonaria and Austroplebeia australis.</title>
        <authorList>
            <person name="Oliphant S.A."/>
            <person name="Watson-Haigh N.S."/>
            <person name="Sumby K.M."/>
            <person name="Gardner J."/>
            <person name="Groom S."/>
            <person name="Jiranek V."/>
        </authorList>
    </citation>
    <scope>NUCLEOTIDE SEQUENCE</scope>
    <source>
        <strain evidence="3">SGEP1_A5</strain>
    </source>
</reference>
<dbReference type="InterPro" id="IPR002347">
    <property type="entry name" value="SDR_fam"/>
</dbReference>
<dbReference type="PANTHER" id="PTHR43115:SF4">
    <property type="entry name" value="DEHYDROGENASE_REDUCTASE SDR FAMILY MEMBER 11"/>
    <property type="match status" value="1"/>
</dbReference>
<evidence type="ECO:0000313" key="3">
    <source>
        <dbReference type="EMBL" id="UQS86068.1"/>
    </source>
</evidence>
<dbReference type="PROSITE" id="PS00061">
    <property type="entry name" value="ADH_SHORT"/>
    <property type="match status" value="1"/>
</dbReference>
<dbReference type="GO" id="GO:0016616">
    <property type="term" value="F:oxidoreductase activity, acting on the CH-OH group of donors, NAD or NADP as acceptor"/>
    <property type="evidence" value="ECO:0007669"/>
    <property type="project" value="UniProtKB-ARBA"/>
</dbReference>
<comment type="similarity">
    <text evidence="1">Belongs to the short-chain dehydrogenases/reductases (SDR) family.</text>
</comment>
<dbReference type="PRINTS" id="PR00081">
    <property type="entry name" value="GDHRDH"/>
</dbReference>
<name>A0A976X4M2_9LACO</name>
<dbReference type="InterPro" id="IPR036291">
    <property type="entry name" value="NAD(P)-bd_dom_sf"/>
</dbReference>